<dbReference type="InterPro" id="IPR038975">
    <property type="entry name" value="THNL"/>
</dbReference>
<dbReference type="EMBL" id="CACVBM020001207">
    <property type="protein sequence ID" value="CAA7039170.1"/>
    <property type="molecule type" value="Genomic_DNA"/>
</dbReference>
<evidence type="ECO:0008006" key="4">
    <source>
        <dbReference type="Google" id="ProtNLM"/>
    </source>
</evidence>
<protein>
    <recommendedName>
        <fullName evidence="4">Thionin-like protein 2</fullName>
    </recommendedName>
</protein>
<name>A0A6D2JHH2_9BRAS</name>
<comment type="caution">
    <text evidence="2">The sequence shown here is derived from an EMBL/GenBank/DDBJ whole genome shotgun (WGS) entry which is preliminary data.</text>
</comment>
<evidence type="ECO:0000313" key="3">
    <source>
        <dbReference type="Proteomes" id="UP000467841"/>
    </source>
</evidence>
<reference evidence="2" key="1">
    <citation type="submission" date="2020-01" db="EMBL/GenBank/DDBJ databases">
        <authorList>
            <person name="Mishra B."/>
        </authorList>
    </citation>
    <scope>NUCLEOTIDE SEQUENCE [LARGE SCALE GENOMIC DNA]</scope>
</reference>
<dbReference type="PANTHER" id="PTHR36312:SF15">
    <property type="entry name" value="THIONIN-LIKE PROTEIN"/>
    <property type="match status" value="1"/>
</dbReference>
<sequence>MENKRVVMLVTMMIVMAMGNLVIQTEAQASPSPFGKCYPCCLVNCVIEKKLPTGLTCPFTCLVTCIAPPTITPSPMMTLANEIDHTDYFCKLGCATQHCASLSSIQNPNADKVADCVDSCSNKCSNKN</sequence>
<proteinExistence type="predicted"/>
<dbReference type="Proteomes" id="UP000467841">
    <property type="component" value="Unassembled WGS sequence"/>
</dbReference>
<accession>A0A6D2JHH2</accession>
<evidence type="ECO:0000256" key="1">
    <source>
        <dbReference type="SAM" id="SignalP"/>
    </source>
</evidence>
<evidence type="ECO:0000313" key="2">
    <source>
        <dbReference type="EMBL" id="CAA7039170.1"/>
    </source>
</evidence>
<keyword evidence="1" id="KW-0732">Signal</keyword>
<dbReference type="PANTHER" id="PTHR36312">
    <property type="entry name" value="THIONIN-LIKE PROTEIN 1"/>
    <property type="match status" value="1"/>
</dbReference>
<dbReference type="AlphaFoldDB" id="A0A6D2JHH2"/>
<organism evidence="2 3">
    <name type="scientific">Microthlaspi erraticum</name>
    <dbReference type="NCBI Taxonomy" id="1685480"/>
    <lineage>
        <taxon>Eukaryota</taxon>
        <taxon>Viridiplantae</taxon>
        <taxon>Streptophyta</taxon>
        <taxon>Embryophyta</taxon>
        <taxon>Tracheophyta</taxon>
        <taxon>Spermatophyta</taxon>
        <taxon>Magnoliopsida</taxon>
        <taxon>eudicotyledons</taxon>
        <taxon>Gunneridae</taxon>
        <taxon>Pentapetalae</taxon>
        <taxon>rosids</taxon>
        <taxon>malvids</taxon>
        <taxon>Brassicales</taxon>
        <taxon>Brassicaceae</taxon>
        <taxon>Coluteocarpeae</taxon>
        <taxon>Microthlaspi</taxon>
    </lineage>
</organism>
<gene>
    <name evidence="2" type="ORF">MERR_LOCUS26405</name>
</gene>
<keyword evidence="3" id="KW-1185">Reference proteome</keyword>
<feature type="chain" id="PRO_5025340324" description="Thionin-like protein 2" evidence="1">
    <location>
        <begin position="28"/>
        <end position="128"/>
    </location>
</feature>
<dbReference type="OrthoDB" id="653285at2759"/>
<feature type="signal peptide" evidence="1">
    <location>
        <begin position="1"/>
        <end position="27"/>
    </location>
</feature>